<evidence type="ECO:0000256" key="4">
    <source>
        <dbReference type="ARBA" id="ARBA00022475"/>
    </source>
</evidence>
<evidence type="ECO:0000313" key="17">
    <source>
        <dbReference type="EMBL" id="KAJ2924917.1"/>
    </source>
</evidence>
<dbReference type="EMBL" id="JANBPK010001200">
    <property type="protein sequence ID" value="KAJ2924917.1"/>
    <property type="molecule type" value="Genomic_DNA"/>
</dbReference>
<evidence type="ECO:0000256" key="11">
    <source>
        <dbReference type="ARBA" id="ARBA00023157"/>
    </source>
</evidence>
<evidence type="ECO:0000256" key="2">
    <source>
        <dbReference type="ARBA" id="ARBA00004613"/>
    </source>
</evidence>
<evidence type="ECO:0000256" key="10">
    <source>
        <dbReference type="ARBA" id="ARBA00023136"/>
    </source>
</evidence>
<dbReference type="InterPro" id="IPR008427">
    <property type="entry name" value="Extracellular_membr_CFEM_dom"/>
</dbReference>
<dbReference type="InterPro" id="IPR051735">
    <property type="entry name" value="CFEM_domain"/>
</dbReference>
<dbReference type="PROSITE" id="PS52012">
    <property type="entry name" value="CFEM"/>
    <property type="match status" value="1"/>
</dbReference>
<comment type="caution">
    <text evidence="17">The sequence shown here is derived from an EMBL/GenBank/DDBJ whole genome shotgun (WGS) entry which is preliminary data.</text>
</comment>
<evidence type="ECO:0000256" key="15">
    <source>
        <dbReference type="SAM" id="SignalP"/>
    </source>
</evidence>
<protein>
    <recommendedName>
        <fullName evidence="16">CFEM domain-containing protein</fullName>
    </recommendedName>
</protein>
<dbReference type="Pfam" id="PF05730">
    <property type="entry name" value="CFEM"/>
    <property type="match status" value="1"/>
</dbReference>
<evidence type="ECO:0000256" key="8">
    <source>
        <dbReference type="ARBA" id="ARBA00022729"/>
    </source>
</evidence>
<dbReference type="PANTHER" id="PTHR37928">
    <property type="entry name" value="CFEM DOMAIN PROTEIN (AFU_ORTHOLOGUE AFUA_6G14090)"/>
    <property type="match status" value="1"/>
</dbReference>
<keyword evidence="10" id="KW-0472">Membrane</keyword>
<dbReference type="SMART" id="SM00747">
    <property type="entry name" value="CFEM"/>
    <property type="match status" value="1"/>
</dbReference>
<proteinExistence type="inferred from homology"/>
<evidence type="ECO:0000256" key="12">
    <source>
        <dbReference type="ARBA" id="ARBA00023180"/>
    </source>
</evidence>
<keyword evidence="4" id="KW-1003">Cell membrane</keyword>
<keyword evidence="12" id="KW-0325">Glycoprotein</keyword>
<evidence type="ECO:0000256" key="6">
    <source>
        <dbReference type="ARBA" id="ARBA00022617"/>
    </source>
</evidence>
<feature type="region of interest" description="Disordered" evidence="14">
    <location>
        <begin position="86"/>
        <end position="158"/>
    </location>
</feature>
<feature type="chain" id="PRO_5040774949" description="CFEM domain-containing protein" evidence="15">
    <location>
        <begin position="18"/>
        <end position="221"/>
    </location>
</feature>
<keyword evidence="13" id="KW-0449">Lipoprotein</keyword>
<dbReference type="GO" id="GO:0005886">
    <property type="term" value="C:plasma membrane"/>
    <property type="evidence" value="ECO:0007669"/>
    <property type="project" value="UniProtKB-SubCell"/>
</dbReference>
<evidence type="ECO:0000256" key="9">
    <source>
        <dbReference type="ARBA" id="ARBA00023004"/>
    </source>
</evidence>
<gene>
    <name evidence="17" type="ORF">H1R20_g12166</name>
</gene>
<organism evidence="17 18">
    <name type="scientific">Candolleomyces eurysporus</name>
    <dbReference type="NCBI Taxonomy" id="2828524"/>
    <lineage>
        <taxon>Eukaryota</taxon>
        <taxon>Fungi</taxon>
        <taxon>Dikarya</taxon>
        <taxon>Basidiomycota</taxon>
        <taxon>Agaricomycotina</taxon>
        <taxon>Agaricomycetes</taxon>
        <taxon>Agaricomycetidae</taxon>
        <taxon>Agaricales</taxon>
        <taxon>Agaricineae</taxon>
        <taxon>Psathyrellaceae</taxon>
        <taxon>Candolleomyces</taxon>
    </lineage>
</organism>
<evidence type="ECO:0000256" key="14">
    <source>
        <dbReference type="SAM" id="MobiDB-lite"/>
    </source>
</evidence>
<dbReference type="GO" id="GO:0005576">
    <property type="term" value="C:extracellular region"/>
    <property type="evidence" value="ECO:0007669"/>
    <property type="project" value="UniProtKB-SubCell"/>
</dbReference>
<reference evidence="17" key="1">
    <citation type="submission" date="2022-06" db="EMBL/GenBank/DDBJ databases">
        <title>Genome Sequence of Candolleomyces eurysporus.</title>
        <authorList>
            <person name="Buettner E."/>
        </authorList>
    </citation>
    <scope>NUCLEOTIDE SEQUENCE</scope>
    <source>
        <strain evidence="17">VTCC 930004</strain>
    </source>
</reference>
<comment type="similarity">
    <text evidence="3">Belongs to the RBT5 family.</text>
</comment>
<feature type="compositionally biased region" description="Low complexity" evidence="14">
    <location>
        <begin position="86"/>
        <end position="150"/>
    </location>
</feature>
<dbReference type="OrthoDB" id="3065412at2759"/>
<keyword evidence="11" id="KW-1015">Disulfide bond</keyword>
<accession>A0A9W8IY93</accession>
<evidence type="ECO:0000256" key="5">
    <source>
        <dbReference type="ARBA" id="ARBA00022525"/>
    </source>
</evidence>
<evidence type="ECO:0000259" key="16">
    <source>
        <dbReference type="PROSITE" id="PS52012"/>
    </source>
</evidence>
<evidence type="ECO:0000256" key="13">
    <source>
        <dbReference type="ARBA" id="ARBA00023288"/>
    </source>
</evidence>
<feature type="domain" description="CFEM" evidence="16">
    <location>
        <begin position="1"/>
        <end position="106"/>
    </location>
</feature>
<comment type="subcellular location">
    <subcellularLocation>
        <location evidence="1">Cell membrane</location>
        <topology evidence="1">Lipid-anchor</topology>
        <topology evidence="1">GPI-anchor</topology>
    </subcellularLocation>
    <subcellularLocation>
        <location evidence="2">Secreted</location>
    </subcellularLocation>
</comment>
<dbReference type="AlphaFoldDB" id="A0A9W8IY93"/>
<feature type="non-terminal residue" evidence="17">
    <location>
        <position position="1"/>
    </location>
</feature>
<sequence length="221" mass="21074">MKLLAIVVLGILGGASAQFSSLPDCGDACASQAAGATGSCNGDLRCLCTNRSFLDAFTNCVYLGCPREDQGASIGRMALVCAAAPQPTTSSTSTTTSAAQTTTSTTSSASSAPVTTSTSTGSQPTTTAAATGSTTTTSRATTTPATTPQGVVGGARTNTQSDSTVVVVQTQVVGGTGGNGAGGVGATGNTVFDNAAPGLRNGGLAGVVGAVLVGVAIGLGV</sequence>
<keyword evidence="6" id="KW-0349">Heme</keyword>
<keyword evidence="5" id="KW-0964">Secreted</keyword>
<dbReference type="GO" id="GO:0046872">
    <property type="term" value="F:metal ion binding"/>
    <property type="evidence" value="ECO:0007669"/>
    <property type="project" value="UniProtKB-KW"/>
</dbReference>
<evidence type="ECO:0000256" key="3">
    <source>
        <dbReference type="ARBA" id="ARBA00010031"/>
    </source>
</evidence>
<dbReference type="Proteomes" id="UP001140091">
    <property type="component" value="Unassembled WGS sequence"/>
</dbReference>
<dbReference type="PANTHER" id="PTHR37928:SF2">
    <property type="entry name" value="GPI ANCHORED CFEM DOMAIN PROTEIN (AFU_ORTHOLOGUE AFUA_6G10580)"/>
    <property type="match status" value="1"/>
</dbReference>
<evidence type="ECO:0000313" key="18">
    <source>
        <dbReference type="Proteomes" id="UP001140091"/>
    </source>
</evidence>
<evidence type="ECO:0000256" key="7">
    <source>
        <dbReference type="ARBA" id="ARBA00022723"/>
    </source>
</evidence>
<keyword evidence="8 15" id="KW-0732">Signal</keyword>
<keyword evidence="7" id="KW-0479">Metal-binding</keyword>
<evidence type="ECO:0000256" key="1">
    <source>
        <dbReference type="ARBA" id="ARBA00004609"/>
    </source>
</evidence>
<name>A0A9W8IY93_9AGAR</name>
<keyword evidence="9" id="KW-0408">Iron</keyword>
<keyword evidence="18" id="KW-1185">Reference proteome</keyword>
<feature type="signal peptide" evidence="15">
    <location>
        <begin position="1"/>
        <end position="17"/>
    </location>
</feature>